<dbReference type="EMBL" id="BT029053">
    <property type="protein sequence ID" value="ABJ16986.1"/>
    <property type="molecule type" value="mRNA"/>
</dbReference>
<feature type="non-terminal residue" evidence="1">
    <location>
        <position position="1"/>
    </location>
</feature>
<dbReference type="AlphaFoldDB" id="Q059B5"/>
<organism evidence="1">
    <name type="scientific">Drosophila melanogaster</name>
    <name type="common">Fruit fly</name>
    <dbReference type="NCBI Taxonomy" id="7227"/>
    <lineage>
        <taxon>Eukaryota</taxon>
        <taxon>Metazoa</taxon>
        <taxon>Ecdysozoa</taxon>
        <taxon>Arthropoda</taxon>
        <taxon>Hexapoda</taxon>
        <taxon>Insecta</taxon>
        <taxon>Pterygota</taxon>
        <taxon>Neoptera</taxon>
        <taxon>Endopterygota</taxon>
        <taxon>Diptera</taxon>
        <taxon>Brachycera</taxon>
        <taxon>Muscomorpha</taxon>
        <taxon>Ephydroidea</taxon>
        <taxon>Drosophilidae</taxon>
        <taxon>Drosophila</taxon>
        <taxon>Sophophora</taxon>
    </lineage>
</organism>
<protein>
    <submittedName>
        <fullName evidence="1">IP06467p</fullName>
    </submittedName>
</protein>
<sequence length="64" mass="7078">LHTDDNQDENGGRVAQGVDKLVHAAEELAKDPAFYQIDGQILHQTKESNTEVGKRQVGEEKVGY</sequence>
<proteinExistence type="evidence at transcript level"/>
<evidence type="ECO:0000313" key="1">
    <source>
        <dbReference type="EMBL" id="ABJ16986.1"/>
    </source>
</evidence>
<reference evidence="1" key="1">
    <citation type="submission" date="2006-10" db="EMBL/GenBank/DDBJ databases">
        <authorList>
            <person name="Stapleton M."/>
            <person name="Carlson J."/>
            <person name="Frise E."/>
            <person name="Kapadia B."/>
            <person name="Park S."/>
            <person name="Wan K."/>
            <person name="Yu C."/>
            <person name="Celniker S."/>
        </authorList>
    </citation>
    <scope>NUCLEOTIDE SEQUENCE</scope>
</reference>
<name>Q059B5_DROME</name>
<accession>Q059B5</accession>